<dbReference type="Pfam" id="PF07811">
    <property type="entry name" value="TadE"/>
    <property type="match status" value="1"/>
</dbReference>
<keyword evidence="3" id="KW-1185">Reference proteome</keyword>
<protein>
    <submittedName>
        <fullName evidence="2">TadE/TadG family type IV pilus assembly protein</fullName>
    </submittedName>
</protein>
<reference evidence="3" key="1">
    <citation type="journal article" date="2019" name="Int. J. Syst. Evol. Microbiol.">
        <title>The Global Catalogue of Microorganisms (GCM) 10K type strain sequencing project: providing services to taxonomists for standard genome sequencing and annotation.</title>
        <authorList>
            <consortium name="The Broad Institute Genomics Platform"/>
            <consortium name="The Broad Institute Genome Sequencing Center for Infectious Disease"/>
            <person name="Wu L."/>
            <person name="Ma J."/>
        </authorList>
    </citation>
    <scope>NUCLEOTIDE SEQUENCE [LARGE SCALE GENOMIC DNA]</scope>
    <source>
        <strain evidence="3">CGMCC 4.1415</strain>
    </source>
</reference>
<proteinExistence type="predicted"/>
<evidence type="ECO:0000313" key="3">
    <source>
        <dbReference type="Proteomes" id="UP001596016"/>
    </source>
</evidence>
<gene>
    <name evidence="2" type="ORF">ACFPLB_01365</name>
</gene>
<dbReference type="EMBL" id="JBHSLL010000006">
    <property type="protein sequence ID" value="MFC5384607.1"/>
    <property type="molecule type" value="Genomic_DNA"/>
</dbReference>
<name>A0ABW0GSJ5_9HYPH</name>
<dbReference type="InterPro" id="IPR012495">
    <property type="entry name" value="TadE-like_dom"/>
</dbReference>
<organism evidence="2 3">
    <name type="scientific">Aquamicrobium segne</name>
    <dbReference type="NCBI Taxonomy" id="469547"/>
    <lineage>
        <taxon>Bacteria</taxon>
        <taxon>Pseudomonadati</taxon>
        <taxon>Pseudomonadota</taxon>
        <taxon>Alphaproteobacteria</taxon>
        <taxon>Hyphomicrobiales</taxon>
        <taxon>Phyllobacteriaceae</taxon>
        <taxon>Aquamicrobium</taxon>
    </lineage>
</organism>
<dbReference type="Proteomes" id="UP001596016">
    <property type="component" value="Unassembled WGS sequence"/>
</dbReference>
<feature type="domain" description="TadE-like" evidence="1">
    <location>
        <begin position="14"/>
        <end position="56"/>
    </location>
</feature>
<evidence type="ECO:0000259" key="1">
    <source>
        <dbReference type="Pfam" id="PF07811"/>
    </source>
</evidence>
<sequence length="144" mass="15169">MKQTVSRFLKCCDGSSAVEFAILALPMFLLLLGSVEAGRAYWTSQAVKDVATSVARCIGVARPECAPDGTYDTAAAVSYGTAAARGFGVLLDPGSIVIDENGECAGVRGFAIVTVSYRFSSPIELIFPDEIIMIGSSCYPVTRV</sequence>
<dbReference type="RefSeq" id="WP_378227457.1">
    <property type="nucleotide sequence ID" value="NZ_JBHSLL010000006.1"/>
</dbReference>
<comment type="caution">
    <text evidence="2">The sequence shown here is derived from an EMBL/GenBank/DDBJ whole genome shotgun (WGS) entry which is preliminary data.</text>
</comment>
<evidence type="ECO:0000313" key="2">
    <source>
        <dbReference type="EMBL" id="MFC5384607.1"/>
    </source>
</evidence>
<accession>A0ABW0GSJ5</accession>